<evidence type="ECO:0000313" key="1">
    <source>
        <dbReference type="EMBL" id="SOH94751.1"/>
    </source>
</evidence>
<name>A0A2C9CTC5_9RHOB</name>
<dbReference type="RefSeq" id="WP_097930632.1">
    <property type="nucleotide sequence ID" value="NZ_OCTN01000005.1"/>
</dbReference>
<sequence length="198" mass="23141">MTRSIRSRYSFTPQQKFESGDFKIEDITNIIHTSTCPEEDWIAQTTQKIGDWRDMSRSVYLRWALTINAMEVSQKYYEELEPNRALQTQTIRVENGIPKRVTLVNWDGREASEKYIASQEPISAYGFADMYGVIEDITFEAYEIYLQFNPVTLLKGSDYKDLRNLYAKKMNIQKHGKLQSHKELTNGVAEKLTMAFRK</sequence>
<proteinExistence type="predicted"/>
<reference evidence="2" key="1">
    <citation type="submission" date="2017-09" db="EMBL/GenBank/DDBJ databases">
        <authorList>
            <person name="Varghese N."/>
            <person name="Submissions S."/>
        </authorList>
    </citation>
    <scope>NUCLEOTIDE SEQUENCE [LARGE SCALE GENOMIC DNA]</scope>
    <source>
        <strain evidence="2">C7</strain>
    </source>
</reference>
<protein>
    <submittedName>
        <fullName evidence="1">Uncharacterized protein</fullName>
    </submittedName>
</protein>
<keyword evidence="2" id="KW-1185">Reference proteome</keyword>
<accession>A0A2C9CTC5</accession>
<organism evidence="1 2">
    <name type="scientific">Pontivivens marinum</name>
    <dbReference type="NCBI Taxonomy" id="1690039"/>
    <lineage>
        <taxon>Bacteria</taxon>
        <taxon>Pseudomonadati</taxon>
        <taxon>Pseudomonadota</taxon>
        <taxon>Alphaproteobacteria</taxon>
        <taxon>Rhodobacterales</taxon>
        <taxon>Paracoccaceae</taxon>
        <taxon>Pontivivens</taxon>
    </lineage>
</organism>
<dbReference type="AlphaFoldDB" id="A0A2C9CTC5"/>
<evidence type="ECO:0000313" key="2">
    <source>
        <dbReference type="Proteomes" id="UP000220034"/>
    </source>
</evidence>
<dbReference type="OrthoDB" id="8478574at2"/>
<dbReference type="EMBL" id="OCTN01000005">
    <property type="protein sequence ID" value="SOH94751.1"/>
    <property type="molecule type" value="Genomic_DNA"/>
</dbReference>
<dbReference type="Proteomes" id="UP000220034">
    <property type="component" value="Unassembled WGS sequence"/>
</dbReference>
<gene>
    <name evidence="1" type="ORF">SAMN06273572_105175</name>
</gene>